<evidence type="ECO:0000259" key="2">
    <source>
        <dbReference type="PROSITE" id="PS51766"/>
    </source>
</evidence>
<dbReference type="Gene3D" id="2.60.40.680">
    <property type="match status" value="1"/>
</dbReference>
<dbReference type="InterPro" id="IPR020556">
    <property type="entry name" value="Amidase_CS"/>
</dbReference>
<dbReference type="InterPro" id="IPR023631">
    <property type="entry name" value="Amidase_dom"/>
</dbReference>
<name>A0ABU6D7Y5_9BACL</name>
<dbReference type="RefSeq" id="WP_127455943.1">
    <property type="nucleotide sequence ID" value="NZ_JAROBY010000014.1"/>
</dbReference>
<dbReference type="SUPFAM" id="SSF75304">
    <property type="entry name" value="Amidase signature (AS) enzymes"/>
    <property type="match status" value="1"/>
</dbReference>
<reference evidence="3 4" key="1">
    <citation type="submission" date="2023-03" db="EMBL/GenBank/DDBJ databases">
        <title>Bacillus Genome Sequencing.</title>
        <authorList>
            <person name="Dunlap C."/>
        </authorList>
    </citation>
    <scope>NUCLEOTIDE SEQUENCE [LARGE SCALE GENOMIC DNA]</scope>
    <source>
        <strain evidence="3 4">NRS-1351</strain>
    </source>
</reference>
<evidence type="ECO:0000313" key="4">
    <source>
        <dbReference type="Proteomes" id="UP001355653"/>
    </source>
</evidence>
<gene>
    <name evidence="3" type="ORF">P5G65_07980</name>
</gene>
<dbReference type="CDD" id="cd08547">
    <property type="entry name" value="Type_II_cohesin"/>
    <property type="match status" value="1"/>
</dbReference>
<dbReference type="Gene3D" id="1.10.1330.10">
    <property type="entry name" value="Dockerin domain"/>
    <property type="match status" value="1"/>
</dbReference>
<feature type="signal peptide" evidence="1">
    <location>
        <begin position="1"/>
        <end position="32"/>
    </location>
</feature>
<dbReference type="Gene3D" id="3.90.1300.10">
    <property type="entry name" value="Amidase signature (AS) domain"/>
    <property type="match status" value="1"/>
</dbReference>
<accession>A0ABU6D7Y5</accession>
<dbReference type="InterPro" id="IPR018247">
    <property type="entry name" value="EF_Hand_1_Ca_BS"/>
</dbReference>
<feature type="chain" id="PRO_5047102267" evidence="1">
    <location>
        <begin position="33"/>
        <end position="737"/>
    </location>
</feature>
<dbReference type="SUPFAM" id="SSF63446">
    <property type="entry name" value="Type I dockerin domain"/>
    <property type="match status" value="1"/>
</dbReference>
<proteinExistence type="predicted"/>
<feature type="domain" description="Dockerin" evidence="2">
    <location>
        <begin position="193"/>
        <end position="262"/>
    </location>
</feature>
<dbReference type="Pfam" id="PF01425">
    <property type="entry name" value="Amidase"/>
    <property type="match status" value="1"/>
</dbReference>
<protein>
    <submittedName>
        <fullName evidence="3">Amidase family protein</fullName>
    </submittedName>
</protein>
<sequence>MKSLLSRNSISKVLSTALIAATLPIGAMNAAAETSISSVDSPNSSSTVTESVYQTAPNVVVLPPGSESVLLTGPSTTISGASFDVDVALTGVTGKVTAQKFIIEFNPARVDFIDVQAVDSSTTIVGQNAELGKATVVAASISESAVNNKTLIRLKFKAKANGGVQDIKVSAELGLADTGIIQATRFGSLSLQTNQVTGDLNGNDALDIGDLALLAPYYGITSTHASWSKAAGADFNQNGSIDLTDLGLLGKKVLYDTKQFELMEASVMDIQNAMNAGKLTAVQLVTKYLARINAYDQKGPEIKAILNINPKALEEAAALDKERSENGPRGPLHGIPVIVKDNFNTIGMPTTAGCICLKANNTSTDAYMIKKLKNAGAIILAKSNLHEFAFGTTTLSSLGGQTKNPYDLTTNPGGSSGGTGAALAANFGTIGLGTDTGGSIRIPSSRNALVGIRPTIGLTSREGIIPLAHSQDVGGPMARSVADAAIALDVVSGYDPNDLVTALSTGNIPKSYTDYLDKDGLKGARIGVIRSLSTGNDPAFNAAIAKMKELGATIVDNVIIPNQSKILGYASLSGTEFKFDLNDYLATLGANAPYKTLTEIIASNDILQSQKSSMIQRDNVTTLETLNYYKDLWERTKLTQQSLTQVLGENSLDAIMYATTSGNANRLSPYSGFPAISFPAGYNNQVPFGIELLGREYDEGTLIKLAYSFEQATHVRTMPASTPALTTEEESKLVLTP</sequence>
<dbReference type="InterPro" id="IPR002105">
    <property type="entry name" value="Dockerin_1_rpt"/>
</dbReference>
<dbReference type="PROSITE" id="PS00018">
    <property type="entry name" value="EF_HAND_1"/>
    <property type="match status" value="1"/>
</dbReference>
<dbReference type="PANTHER" id="PTHR42678:SF5">
    <property type="entry name" value="GLUTAMYL-TRNA(GLN) AMIDOTRANSFERASE SUBUNIT A"/>
    <property type="match status" value="1"/>
</dbReference>
<dbReference type="InterPro" id="IPR036928">
    <property type="entry name" value="AS_sf"/>
</dbReference>
<evidence type="ECO:0000256" key="1">
    <source>
        <dbReference type="SAM" id="SignalP"/>
    </source>
</evidence>
<dbReference type="SUPFAM" id="SSF49384">
    <property type="entry name" value="Carbohydrate-binding domain"/>
    <property type="match status" value="1"/>
</dbReference>
<dbReference type="PROSITE" id="PS51766">
    <property type="entry name" value="DOCKERIN"/>
    <property type="match status" value="1"/>
</dbReference>
<dbReference type="PANTHER" id="PTHR42678">
    <property type="entry name" value="AMIDASE"/>
    <property type="match status" value="1"/>
</dbReference>
<dbReference type="InterPro" id="IPR036439">
    <property type="entry name" value="Dockerin_dom_sf"/>
</dbReference>
<evidence type="ECO:0000313" key="3">
    <source>
        <dbReference type="EMBL" id="MEB4793828.1"/>
    </source>
</evidence>
<dbReference type="PROSITE" id="PS00448">
    <property type="entry name" value="CLOS_CELLULOSOME_RPT"/>
    <property type="match status" value="1"/>
</dbReference>
<dbReference type="InterPro" id="IPR016134">
    <property type="entry name" value="Dockerin_dom"/>
</dbReference>
<dbReference type="Proteomes" id="UP001355653">
    <property type="component" value="Unassembled WGS sequence"/>
</dbReference>
<comment type="caution">
    <text evidence="3">The sequence shown here is derived from an EMBL/GenBank/DDBJ whole genome shotgun (WGS) entry which is preliminary data.</text>
</comment>
<keyword evidence="4" id="KW-1185">Reference proteome</keyword>
<dbReference type="Pfam" id="PF00404">
    <property type="entry name" value="Dockerin_1"/>
    <property type="match status" value="1"/>
</dbReference>
<dbReference type="InterPro" id="IPR008965">
    <property type="entry name" value="CBM2/CBM3_carb-bd_dom_sf"/>
</dbReference>
<keyword evidence="1" id="KW-0732">Signal</keyword>
<organism evidence="3 4">
    <name type="scientific">Paenibacillus chondroitinus</name>
    <dbReference type="NCBI Taxonomy" id="59842"/>
    <lineage>
        <taxon>Bacteria</taxon>
        <taxon>Bacillati</taxon>
        <taxon>Bacillota</taxon>
        <taxon>Bacilli</taxon>
        <taxon>Bacillales</taxon>
        <taxon>Paenibacillaceae</taxon>
        <taxon>Paenibacillus</taxon>
    </lineage>
</organism>
<dbReference type="PROSITE" id="PS00571">
    <property type="entry name" value="AMIDASES"/>
    <property type="match status" value="1"/>
</dbReference>
<dbReference type="CDD" id="cd14254">
    <property type="entry name" value="Dockerin_II"/>
    <property type="match status" value="1"/>
</dbReference>
<dbReference type="EMBL" id="JAROBY010000014">
    <property type="protein sequence ID" value="MEB4793828.1"/>
    <property type="molecule type" value="Genomic_DNA"/>
</dbReference>